<sequence length="183" mass="20929">MKPRQNEMRALDLDCFDCQLPLICDLDGTLIKSDSLHENLFDAFFHSPQQLLRTIPKWFKGRAALKEALANVRSIEPQALPYREQMLELIRRAKAAGRETYLVTAADQSIANDIVSYLGSFDGAKGSNGSLNLRSRRKLRWLQESFPRRIHLCGRQCRRPADLGGGFWSRSGWQRSEVRKPTP</sequence>
<dbReference type="SUPFAM" id="SSF56784">
    <property type="entry name" value="HAD-like"/>
    <property type="match status" value="1"/>
</dbReference>
<organism evidence="1 2">
    <name type="scientific">Sinorhizobium psoraleae</name>
    <dbReference type="NCBI Taxonomy" id="520838"/>
    <lineage>
        <taxon>Bacteria</taxon>
        <taxon>Pseudomonadati</taxon>
        <taxon>Pseudomonadota</taxon>
        <taxon>Alphaproteobacteria</taxon>
        <taxon>Hyphomicrobiales</taxon>
        <taxon>Rhizobiaceae</taxon>
        <taxon>Sinorhizobium/Ensifer group</taxon>
        <taxon>Sinorhizobium</taxon>
    </lineage>
</organism>
<proteinExistence type="predicted"/>
<dbReference type="Gene3D" id="3.40.50.1000">
    <property type="entry name" value="HAD superfamily/HAD-like"/>
    <property type="match status" value="1"/>
</dbReference>
<evidence type="ECO:0000313" key="1">
    <source>
        <dbReference type="EMBL" id="MCZ4093662.1"/>
    </source>
</evidence>
<accession>A0ABT4KNW7</accession>
<protein>
    <submittedName>
        <fullName evidence="1">Uncharacterized protein</fullName>
    </submittedName>
</protein>
<comment type="caution">
    <text evidence="1">The sequence shown here is derived from an EMBL/GenBank/DDBJ whole genome shotgun (WGS) entry which is preliminary data.</text>
</comment>
<dbReference type="InterPro" id="IPR023214">
    <property type="entry name" value="HAD_sf"/>
</dbReference>
<dbReference type="Proteomes" id="UP001079430">
    <property type="component" value="Unassembled WGS sequence"/>
</dbReference>
<dbReference type="RefSeq" id="WP_269285466.1">
    <property type="nucleotide sequence ID" value="NZ_JAPVOI010000005.1"/>
</dbReference>
<gene>
    <name evidence="1" type="ORF">O3W52_28085</name>
</gene>
<evidence type="ECO:0000313" key="2">
    <source>
        <dbReference type="Proteomes" id="UP001079430"/>
    </source>
</evidence>
<keyword evidence="2" id="KW-1185">Reference proteome</keyword>
<dbReference type="InterPro" id="IPR036412">
    <property type="entry name" value="HAD-like_sf"/>
</dbReference>
<reference evidence="1" key="1">
    <citation type="submission" date="2022-10" db="EMBL/GenBank/DDBJ databases">
        <title>Whole genome sequencing of three plant growth promoting bacteria isolated from Vachellia tortilis subsp. raddiana in Morocco.</title>
        <authorList>
            <person name="Hnini M."/>
            <person name="Zouagui R."/>
            <person name="Zouagui H."/>
            <person name="Chemao Elfihri M.-W."/>
            <person name="Ibrahimi A."/>
            <person name="Sbabou L."/>
            <person name="Aurag J."/>
        </authorList>
    </citation>
    <scope>NUCLEOTIDE SEQUENCE</scope>
    <source>
        <strain evidence="1">LMR678</strain>
    </source>
</reference>
<name>A0ABT4KNW7_9HYPH</name>
<dbReference type="EMBL" id="JAPVOI010000005">
    <property type="protein sequence ID" value="MCZ4093662.1"/>
    <property type="molecule type" value="Genomic_DNA"/>
</dbReference>